<comment type="catalytic activity">
    <reaction evidence="4">
        <text>3',3'-c-di-GMP + H2O = 5'-phosphoguanylyl(3'-&gt;5')guanosine + H(+)</text>
        <dbReference type="Rhea" id="RHEA:24902"/>
        <dbReference type="ChEBI" id="CHEBI:15377"/>
        <dbReference type="ChEBI" id="CHEBI:15378"/>
        <dbReference type="ChEBI" id="CHEBI:58754"/>
        <dbReference type="ChEBI" id="CHEBI:58805"/>
        <dbReference type="EC" id="3.1.4.52"/>
    </reaction>
    <physiologicalReaction direction="left-to-right" evidence="4">
        <dbReference type="Rhea" id="RHEA:24903"/>
    </physiologicalReaction>
</comment>
<dbReference type="AlphaFoldDB" id="A0A8D5AIX1"/>
<evidence type="ECO:0000256" key="1">
    <source>
        <dbReference type="ARBA" id="ARBA00001946"/>
    </source>
</evidence>
<dbReference type="SMART" id="SM00052">
    <property type="entry name" value="EAL"/>
    <property type="match status" value="1"/>
</dbReference>
<evidence type="ECO:0000259" key="10">
    <source>
        <dbReference type="PROSITE" id="PS51296"/>
    </source>
</evidence>
<dbReference type="PANTHER" id="PTHR44757:SF2">
    <property type="entry name" value="BIOFILM ARCHITECTURE MAINTENANCE PROTEIN MBAA"/>
    <property type="match status" value="1"/>
</dbReference>
<dbReference type="RefSeq" id="WP_221048282.1">
    <property type="nucleotide sequence ID" value="NZ_AP019782.1"/>
</dbReference>
<comment type="cofactor">
    <cofactor evidence="1">
        <name>Mg(2+)</name>
        <dbReference type="ChEBI" id="CHEBI:18420"/>
    </cofactor>
</comment>
<evidence type="ECO:0000259" key="6">
    <source>
        <dbReference type="PROSITE" id="PS50112"/>
    </source>
</evidence>
<feature type="domain" description="PAS" evidence="6">
    <location>
        <begin position="311"/>
        <end position="357"/>
    </location>
</feature>
<dbReference type="GO" id="GO:0051537">
    <property type="term" value="F:2 iron, 2 sulfur cluster binding"/>
    <property type="evidence" value="ECO:0007669"/>
    <property type="project" value="InterPro"/>
</dbReference>
<dbReference type="CDD" id="cd00130">
    <property type="entry name" value="PAS"/>
    <property type="match status" value="2"/>
</dbReference>
<evidence type="ECO:0000313" key="12">
    <source>
        <dbReference type="Proteomes" id="UP000824988"/>
    </source>
</evidence>
<feature type="domain" description="EAL" evidence="8">
    <location>
        <begin position="610"/>
        <end position="865"/>
    </location>
</feature>
<dbReference type="Pfam" id="PF00990">
    <property type="entry name" value="GGDEF"/>
    <property type="match status" value="1"/>
</dbReference>
<dbReference type="PROSITE" id="PS50112">
    <property type="entry name" value="PAS"/>
    <property type="match status" value="2"/>
</dbReference>
<dbReference type="PROSITE" id="PS50113">
    <property type="entry name" value="PAC"/>
    <property type="match status" value="1"/>
</dbReference>
<evidence type="ECO:0000259" key="9">
    <source>
        <dbReference type="PROSITE" id="PS50887"/>
    </source>
</evidence>
<dbReference type="SMART" id="SM00086">
    <property type="entry name" value="PAC"/>
    <property type="match status" value="1"/>
</dbReference>
<feature type="domain" description="Rieske" evidence="10">
    <location>
        <begin position="39"/>
        <end position="100"/>
    </location>
</feature>
<evidence type="ECO:0000259" key="8">
    <source>
        <dbReference type="PROSITE" id="PS50883"/>
    </source>
</evidence>
<evidence type="ECO:0000256" key="4">
    <source>
        <dbReference type="ARBA" id="ARBA00051114"/>
    </source>
</evidence>
<dbReference type="Pfam" id="PF13188">
    <property type="entry name" value="PAS_8"/>
    <property type="match status" value="1"/>
</dbReference>
<evidence type="ECO:0000256" key="5">
    <source>
        <dbReference type="SAM" id="Coils"/>
    </source>
</evidence>
<keyword evidence="3" id="KW-0973">c-di-GMP</keyword>
<dbReference type="PROSITE" id="PS50887">
    <property type="entry name" value="GGDEF"/>
    <property type="match status" value="1"/>
</dbReference>
<dbReference type="InterPro" id="IPR000160">
    <property type="entry name" value="GGDEF_dom"/>
</dbReference>
<dbReference type="Pfam" id="PF13426">
    <property type="entry name" value="PAS_9"/>
    <property type="match status" value="1"/>
</dbReference>
<dbReference type="InterPro" id="IPR052155">
    <property type="entry name" value="Biofilm_reg_signaling"/>
</dbReference>
<dbReference type="CDD" id="cd01948">
    <property type="entry name" value="EAL"/>
    <property type="match status" value="1"/>
</dbReference>
<keyword evidence="5" id="KW-0175">Coiled coil</keyword>
<dbReference type="PROSITE" id="PS50883">
    <property type="entry name" value="EAL"/>
    <property type="match status" value="1"/>
</dbReference>
<dbReference type="CDD" id="cd01949">
    <property type="entry name" value="GGDEF"/>
    <property type="match status" value="1"/>
</dbReference>
<evidence type="ECO:0000256" key="3">
    <source>
        <dbReference type="ARBA" id="ARBA00022636"/>
    </source>
</evidence>
<dbReference type="NCBIfam" id="TIGR00229">
    <property type="entry name" value="sensory_box"/>
    <property type="match status" value="1"/>
</dbReference>
<gene>
    <name evidence="11" type="ORF">MoryE10_07900</name>
</gene>
<dbReference type="SMART" id="SM00267">
    <property type="entry name" value="GGDEF"/>
    <property type="match status" value="1"/>
</dbReference>
<dbReference type="SMART" id="SM00091">
    <property type="entry name" value="PAS"/>
    <property type="match status" value="2"/>
</dbReference>
<dbReference type="NCBIfam" id="TIGR00254">
    <property type="entry name" value="GGDEF"/>
    <property type="match status" value="1"/>
</dbReference>
<feature type="coiled-coil region" evidence="5">
    <location>
        <begin position="150"/>
        <end position="177"/>
    </location>
</feature>
<name>A0A8D5AIX1_9GAMM</name>
<organism evidence="11 12">
    <name type="scientific">Methylogaea oryzae</name>
    <dbReference type="NCBI Taxonomy" id="1295382"/>
    <lineage>
        <taxon>Bacteria</taxon>
        <taxon>Pseudomonadati</taxon>
        <taxon>Pseudomonadota</taxon>
        <taxon>Gammaproteobacteria</taxon>
        <taxon>Methylococcales</taxon>
        <taxon>Methylococcaceae</taxon>
        <taxon>Methylogaea</taxon>
    </lineage>
</organism>
<evidence type="ECO:0000259" key="7">
    <source>
        <dbReference type="PROSITE" id="PS50113"/>
    </source>
</evidence>
<protein>
    <recommendedName>
        <fullName evidence="2">cyclic-guanylate-specific phosphodiesterase</fullName>
        <ecNumber evidence="2">3.1.4.52</ecNumber>
    </recommendedName>
</protein>
<dbReference type="FunFam" id="3.20.20.450:FF:000001">
    <property type="entry name" value="Cyclic di-GMP phosphodiesterase yahA"/>
    <property type="match status" value="1"/>
</dbReference>
<dbReference type="Pfam" id="PF00355">
    <property type="entry name" value="Rieske"/>
    <property type="match status" value="1"/>
</dbReference>
<dbReference type="Proteomes" id="UP000824988">
    <property type="component" value="Chromosome"/>
</dbReference>
<dbReference type="InterPro" id="IPR000700">
    <property type="entry name" value="PAS-assoc_C"/>
</dbReference>
<dbReference type="Pfam" id="PF00563">
    <property type="entry name" value="EAL"/>
    <property type="match status" value="1"/>
</dbReference>
<dbReference type="FunFam" id="3.30.70.270:FF:000001">
    <property type="entry name" value="Diguanylate cyclase domain protein"/>
    <property type="match status" value="1"/>
</dbReference>
<evidence type="ECO:0000256" key="2">
    <source>
        <dbReference type="ARBA" id="ARBA00012282"/>
    </source>
</evidence>
<dbReference type="EMBL" id="AP019782">
    <property type="protein sequence ID" value="BBL70184.1"/>
    <property type="molecule type" value="Genomic_DNA"/>
</dbReference>
<dbReference type="GO" id="GO:0071111">
    <property type="term" value="F:cyclic-guanylate-specific phosphodiesterase activity"/>
    <property type="evidence" value="ECO:0007669"/>
    <property type="project" value="UniProtKB-EC"/>
</dbReference>
<dbReference type="InterPro" id="IPR001610">
    <property type="entry name" value="PAC"/>
</dbReference>
<proteinExistence type="predicted"/>
<feature type="domain" description="GGDEF" evidence="9">
    <location>
        <begin position="468"/>
        <end position="601"/>
    </location>
</feature>
<feature type="domain" description="PAS" evidence="6">
    <location>
        <begin position="177"/>
        <end position="236"/>
    </location>
</feature>
<sequence>MRDTVSRVRVEGLAFLQDADPPRWSGHVSLLGQARPLHLLIFATAQGYAAVAAACPHEGYNLAQCPLQGDDTLVCPAHGMRVGLQARGFPVDRQGEAFFVAASALPSPLCEIAEHSNSDSAAGTIAQLDNEIGQLTLANFKKEKQILAISRTMEAMLEEAERQKLQLKDVASKQQALARFVNRVMDGMDDVLLVIDTEGRIKQANTAALRELDFTAEELLESPFDDLLSAADREKLSLRLPALPWAVRSVALETVRLGNGYAAEHSLHGRGGTMAGIYLLKGNLLHSEQGKLEGAVITASNISLLKDREMKLRLSAKVFENSGEAIFITDAQANILDVNTAFTTITGYEKGEARGRNVRFLKSGRHDHDFYVRMWQELVAKGNWRGEIWDRRKNGQAFPILLTINALMDDEGLVSHYVAIFSDISSLKQTEQKLEQLAYYDALTSLPNRFLFKDRLEHECLLAQRNHTRLAVFFIDLDRFKNVNDTLGHWAGDRLLQEVAGRIKVCVRQSDTVARLGGDEFTVILSGIEEAGDAADVAQKIIRALEVPLDINRQQIYISASIGIALAPEDGTDFTTLTKHADAAMYAAKAKGKGTFQYFEAHMNVEAQRRIELETKLRRALENGEFVLCYQPKADVGLSGITGAEALVRWRHPADGMIAPDRFIPVAEETGLIYPLGNWILRTAFLQAKAWAARFPGFRLAINLSARQLLADEFIADLADILRETGVSPQSIELEITESLVMHDIDTATRRLRSITAQGIRIAMDDFGTGYSSLSYLQKLPIDILKIDRSFIQEYTGPQDVERAALIKAIIAMGRSLNMRVVAEGVETAQQLELLSRHACDEIQGYLLSPAISAEQLECYCADFPQRSKAVS</sequence>
<dbReference type="InterPro" id="IPR017941">
    <property type="entry name" value="Rieske_2Fe-2S"/>
</dbReference>
<accession>A0A8D5AIX1</accession>
<dbReference type="PANTHER" id="PTHR44757">
    <property type="entry name" value="DIGUANYLATE CYCLASE DGCP"/>
    <property type="match status" value="1"/>
</dbReference>
<evidence type="ECO:0000313" key="11">
    <source>
        <dbReference type="EMBL" id="BBL70184.1"/>
    </source>
</evidence>
<dbReference type="InterPro" id="IPR000014">
    <property type="entry name" value="PAS"/>
</dbReference>
<dbReference type="KEGG" id="moz:MoryE10_07900"/>
<dbReference type="PROSITE" id="PS51296">
    <property type="entry name" value="RIESKE"/>
    <property type="match status" value="1"/>
</dbReference>
<keyword evidence="12" id="KW-1185">Reference proteome</keyword>
<dbReference type="EC" id="3.1.4.52" evidence="2"/>
<feature type="domain" description="PAC" evidence="7">
    <location>
        <begin position="384"/>
        <end position="436"/>
    </location>
</feature>
<dbReference type="InterPro" id="IPR001633">
    <property type="entry name" value="EAL_dom"/>
</dbReference>
<reference evidence="11" key="1">
    <citation type="submission" date="2019-06" db="EMBL/GenBank/DDBJ databases">
        <title>Complete genome sequence of Methylogaea oryzae strain JCM16910.</title>
        <authorList>
            <person name="Asakawa S."/>
        </authorList>
    </citation>
    <scope>NUCLEOTIDE SEQUENCE</scope>
    <source>
        <strain evidence="11">E10</strain>
    </source>
</reference>
<dbReference type="GO" id="GO:0071732">
    <property type="term" value="P:cellular response to nitric oxide"/>
    <property type="evidence" value="ECO:0007669"/>
    <property type="project" value="UniProtKB-ARBA"/>
</dbReference>